<gene>
    <name evidence="7" type="ORF">FZC74_06840</name>
</gene>
<comment type="subcellular location">
    <subcellularLocation>
        <location evidence="1">Membrane</location>
        <topology evidence="1">Multi-pass membrane protein</topology>
    </subcellularLocation>
</comment>
<feature type="transmembrane region" description="Helical" evidence="5">
    <location>
        <begin position="97"/>
        <end position="116"/>
    </location>
</feature>
<feature type="transmembrane region" description="Helical" evidence="5">
    <location>
        <begin position="12"/>
        <end position="32"/>
    </location>
</feature>
<protein>
    <recommendedName>
        <fullName evidence="6">O-antigen ligase-related domain-containing protein</fullName>
    </recommendedName>
</protein>
<name>A0AA94WRU1_9BACI</name>
<feature type="transmembrane region" description="Helical" evidence="5">
    <location>
        <begin position="44"/>
        <end position="64"/>
    </location>
</feature>
<evidence type="ECO:0000256" key="2">
    <source>
        <dbReference type="ARBA" id="ARBA00022692"/>
    </source>
</evidence>
<dbReference type="PANTHER" id="PTHR37422">
    <property type="entry name" value="TEICHURONIC ACID BIOSYNTHESIS PROTEIN TUAE"/>
    <property type="match status" value="1"/>
</dbReference>
<keyword evidence="4 5" id="KW-0472">Membrane</keyword>
<feature type="transmembrane region" description="Helical" evidence="5">
    <location>
        <begin position="213"/>
        <end position="228"/>
    </location>
</feature>
<dbReference type="GO" id="GO:0016020">
    <property type="term" value="C:membrane"/>
    <property type="evidence" value="ECO:0007669"/>
    <property type="project" value="UniProtKB-SubCell"/>
</dbReference>
<evidence type="ECO:0000256" key="5">
    <source>
        <dbReference type="SAM" id="Phobius"/>
    </source>
</evidence>
<evidence type="ECO:0000256" key="4">
    <source>
        <dbReference type="ARBA" id="ARBA00023136"/>
    </source>
</evidence>
<proteinExistence type="predicted"/>
<dbReference type="InterPro" id="IPR007016">
    <property type="entry name" value="O-antigen_ligase-rel_domated"/>
</dbReference>
<feature type="transmembrane region" description="Helical" evidence="5">
    <location>
        <begin position="71"/>
        <end position="91"/>
    </location>
</feature>
<feature type="transmembrane region" description="Helical" evidence="5">
    <location>
        <begin position="316"/>
        <end position="335"/>
    </location>
</feature>
<evidence type="ECO:0000313" key="8">
    <source>
        <dbReference type="Proteomes" id="UP000323393"/>
    </source>
</evidence>
<evidence type="ECO:0000256" key="1">
    <source>
        <dbReference type="ARBA" id="ARBA00004141"/>
    </source>
</evidence>
<keyword evidence="2 5" id="KW-0812">Transmembrane</keyword>
<feature type="domain" description="O-antigen ligase-related" evidence="6">
    <location>
        <begin position="197"/>
        <end position="328"/>
    </location>
</feature>
<dbReference type="EMBL" id="VTEU01000002">
    <property type="protein sequence ID" value="TYS59866.1"/>
    <property type="molecule type" value="Genomic_DNA"/>
</dbReference>
<feature type="transmembrane region" description="Helical" evidence="5">
    <location>
        <begin position="190"/>
        <end position="207"/>
    </location>
</feature>
<dbReference type="PANTHER" id="PTHR37422:SF13">
    <property type="entry name" value="LIPOPOLYSACCHARIDE BIOSYNTHESIS PROTEIN PA4999-RELATED"/>
    <property type="match status" value="1"/>
</dbReference>
<dbReference type="Proteomes" id="UP000323393">
    <property type="component" value="Unassembled WGS sequence"/>
</dbReference>
<feature type="transmembrane region" description="Helical" evidence="5">
    <location>
        <begin position="235"/>
        <end position="256"/>
    </location>
</feature>
<evidence type="ECO:0000313" key="7">
    <source>
        <dbReference type="EMBL" id="TYS59866.1"/>
    </source>
</evidence>
<evidence type="ECO:0000259" key="6">
    <source>
        <dbReference type="Pfam" id="PF04932"/>
    </source>
</evidence>
<dbReference type="RefSeq" id="WP_148965347.1">
    <property type="nucleotide sequence ID" value="NZ_VTEU01000002.1"/>
</dbReference>
<feature type="transmembrane region" description="Helical" evidence="5">
    <location>
        <begin position="163"/>
        <end position="183"/>
    </location>
</feature>
<dbReference type="Pfam" id="PF04932">
    <property type="entry name" value="Wzy_C"/>
    <property type="match status" value="1"/>
</dbReference>
<comment type="caution">
    <text evidence="7">The sequence shown here is derived from an EMBL/GenBank/DDBJ whole genome shotgun (WGS) entry which is preliminary data.</text>
</comment>
<feature type="transmembrane region" description="Helical" evidence="5">
    <location>
        <begin position="123"/>
        <end position="143"/>
    </location>
</feature>
<evidence type="ECO:0000256" key="3">
    <source>
        <dbReference type="ARBA" id="ARBA00022989"/>
    </source>
</evidence>
<feature type="transmembrane region" description="Helical" evidence="5">
    <location>
        <begin position="347"/>
        <end position="365"/>
    </location>
</feature>
<dbReference type="AlphaFoldDB" id="A0AA94WRU1"/>
<keyword evidence="3 5" id="KW-1133">Transmembrane helix</keyword>
<organism evidence="7 8">
    <name type="scientific">Sutcliffiella horikoshii</name>
    <dbReference type="NCBI Taxonomy" id="79883"/>
    <lineage>
        <taxon>Bacteria</taxon>
        <taxon>Bacillati</taxon>
        <taxon>Bacillota</taxon>
        <taxon>Bacilli</taxon>
        <taxon>Bacillales</taxon>
        <taxon>Bacillaceae</taxon>
        <taxon>Sutcliffiella</taxon>
    </lineage>
</organism>
<sequence>MSENIQKNIINPNFVILLAFFSTLKNANIYLFGKSPHIPVLLDYLFLLFVIFCFISIFIQVINLKQINLKVMYIFPLLLWVILQSIVLTLFTNGEYLPRNLITSLLALIVIILGVSNSKTLRGVISAFGIGALISVLIPLIFFPDMIGRRSVNVYGIIYEGGFWNNALISFASAAWIYIALAVNNGTKKTKLLAFITFGIAWIASFAGLSRTLILITVISITFYLMYIRKFKSILKISVIIIVLVTLIINLFPNIIEEFNNRLSANGNLFEDESRVNIWKSYLSNIPEFFFVGSLESYREFGPNGLGPHSAFLNWFVQYGIIGLVGFIYLIMGLIKEINIVKRKSRNEAAFLWVWLISYISLALINQTGFVETSFYVAFGIVLSWTILHKKDVRSLDSEKIS</sequence>
<accession>A0AA94WRU1</accession>
<dbReference type="InterPro" id="IPR051533">
    <property type="entry name" value="WaaL-like"/>
</dbReference>
<reference evidence="7 8" key="1">
    <citation type="submission" date="2019-08" db="EMBL/GenBank/DDBJ databases">
        <title>Bacillus genomes from the desert of Cuatro Cienegas, Coahuila.</title>
        <authorList>
            <person name="Olmedo-Alvarez G."/>
        </authorList>
    </citation>
    <scope>NUCLEOTIDE SEQUENCE [LARGE SCALE GENOMIC DNA]</scope>
    <source>
        <strain evidence="7 8">CH88_3T</strain>
    </source>
</reference>